<protein>
    <submittedName>
        <fullName evidence="1">40624_t:CDS:1</fullName>
    </submittedName>
</protein>
<evidence type="ECO:0000313" key="2">
    <source>
        <dbReference type="Proteomes" id="UP000789901"/>
    </source>
</evidence>
<name>A0ABN7WQ56_GIGMA</name>
<keyword evidence="2" id="KW-1185">Reference proteome</keyword>
<dbReference type="Proteomes" id="UP000789901">
    <property type="component" value="Unassembled WGS sequence"/>
</dbReference>
<dbReference type="EMBL" id="CAJVQB010056816">
    <property type="protein sequence ID" value="CAG8837873.1"/>
    <property type="molecule type" value="Genomic_DNA"/>
</dbReference>
<sequence length="391" mass="43925">MARLVAEIESFLLTASLEAICSGSIFYLTMNGDEVGEYNTIRNLTERAIRSMENGYNTIIGLKALKALNINQESSLDFTQEEIANNIRILKMKLSSPMSDADENLYGAIKKSIDENLDISKPTWRDPIASTVLSDEMDIIKNLKNMKCTVPRSIFSRIDEFVKNFNKVNTPTYIRNMIHNKAWKEKIWCNPAFSTSTARNMQSKGTYITDVIIPLLRATFGDLPNGTICLSSAERQSFASKVRRNKKNDKTDKEKIGKKPDIMALESCNGKLLEYLYLENGISYINSACKPLSNQFGVVGIQISGEKIYLNVPANDTNGIPRYFHLDHAEIPLTSEVTSRTKPLIRLLLTLRNIIIVNKNLLMQAMYLAILHPPKNARSSPTVTSPPPSLH</sequence>
<gene>
    <name evidence="1" type="ORF">GMARGA_LOCUS33701</name>
</gene>
<accession>A0ABN7WQ56</accession>
<reference evidence="1 2" key="1">
    <citation type="submission" date="2021-06" db="EMBL/GenBank/DDBJ databases">
        <authorList>
            <person name="Kallberg Y."/>
            <person name="Tangrot J."/>
            <person name="Rosling A."/>
        </authorList>
    </citation>
    <scope>NUCLEOTIDE SEQUENCE [LARGE SCALE GENOMIC DNA]</scope>
    <source>
        <strain evidence="1 2">120-4 pot B 10/14</strain>
    </source>
</reference>
<evidence type="ECO:0000313" key="1">
    <source>
        <dbReference type="EMBL" id="CAG8837873.1"/>
    </source>
</evidence>
<organism evidence="1 2">
    <name type="scientific">Gigaspora margarita</name>
    <dbReference type="NCBI Taxonomy" id="4874"/>
    <lineage>
        <taxon>Eukaryota</taxon>
        <taxon>Fungi</taxon>
        <taxon>Fungi incertae sedis</taxon>
        <taxon>Mucoromycota</taxon>
        <taxon>Glomeromycotina</taxon>
        <taxon>Glomeromycetes</taxon>
        <taxon>Diversisporales</taxon>
        <taxon>Gigasporaceae</taxon>
        <taxon>Gigaspora</taxon>
    </lineage>
</organism>
<comment type="caution">
    <text evidence="1">The sequence shown here is derived from an EMBL/GenBank/DDBJ whole genome shotgun (WGS) entry which is preliminary data.</text>
</comment>
<proteinExistence type="predicted"/>